<protein>
    <submittedName>
        <fullName evidence="6">LysR family transcriptional regulator</fullName>
    </submittedName>
</protein>
<dbReference type="SUPFAM" id="SSF53850">
    <property type="entry name" value="Periplasmic binding protein-like II"/>
    <property type="match status" value="1"/>
</dbReference>
<evidence type="ECO:0000256" key="3">
    <source>
        <dbReference type="ARBA" id="ARBA00023125"/>
    </source>
</evidence>
<sequence>MTNDQLRAFVAVVEQGSFRAAANHIHKTQPSVSAAVATLEQQFDFQLFSRDSYRPSLTTEGKAFYRQAKQLLGRVNELEALGHHLARGTVPTLSISLSAMCTLPPGLEQIRRFADRQPQLQLNITTEHLSGVVEKLIKETADLAIGPYTGLDDRFEYVEISRLTMITVARPDLLNLPEEASVPQALLRNRPHILLSDTGSVAPFDHINVLPGGQRWYVGDYMMKKSLLMAGMGWARIPQQMVEAELNSGELTALKVENFNYRSQVPIYLIRLRDQARSGLAKEFWQQMLQLDEG</sequence>
<dbReference type="InterPro" id="IPR000847">
    <property type="entry name" value="LysR_HTH_N"/>
</dbReference>
<dbReference type="Gene3D" id="3.40.190.290">
    <property type="match status" value="1"/>
</dbReference>
<dbReference type="Pfam" id="PF00126">
    <property type="entry name" value="HTH_1"/>
    <property type="match status" value="1"/>
</dbReference>
<dbReference type="OrthoDB" id="9786526at2"/>
<feature type="domain" description="HTH lysR-type" evidence="5">
    <location>
        <begin position="1"/>
        <end position="58"/>
    </location>
</feature>
<keyword evidence="2" id="KW-0805">Transcription regulation</keyword>
<comment type="similarity">
    <text evidence="1">Belongs to the LysR transcriptional regulatory family.</text>
</comment>
<evidence type="ECO:0000256" key="4">
    <source>
        <dbReference type="ARBA" id="ARBA00023163"/>
    </source>
</evidence>
<dbReference type="PROSITE" id="PS50931">
    <property type="entry name" value="HTH_LYSR"/>
    <property type="match status" value="1"/>
</dbReference>
<dbReference type="PANTHER" id="PTHR30126">
    <property type="entry name" value="HTH-TYPE TRANSCRIPTIONAL REGULATOR"/>
    <property type="match status" value="1"/>
</dbReference>
<dbReference type="InterPro" id="IPR005119">
    <property type="entry name" value="LysR_subst-bd"/>
</dbReference>
<accession>A0A369WEQ7</accession>
<dbReference type="GO" id="GO:0003700">
    <property type="term" value="F:DNA-binding transcription factor activity"/>
    <property type="evidence" value="ECO:0007669"/>
    <property type="project" value="InterPro"/>
</dbReference>
<keyword evidence="7" id="KW-1185">Reference proteome</keyword>
<dbReference type="PANTHER" id="PTHR30126:SF88">
    <property type="entry name" value="TRANSCRIPTIONAL REGULATOR-RELATED"/>
    <property type="match status" value="1"/>
</dbReference>
<name>A0A369WEQ7_9GAMM</name>
<dbReference type="Gene3D" id="1.10.10.10">
    <property type="entry name" value="Winged helix-like DNA-binding domain superfamily/Winged helix DNA-binding domain"/>
    <property type="match status" value="1"/>
</dbReference>
<dbReference type="FunFam" id="1.10.10.10:FF:000001">
    <property type="entry name" value="LysR family transcriptional regulator"/>
    <property type="match status" value="1"/>
</dbReference>
<keyword evidence="3" id="KW-0238">DNA-binding</keyword>
<dbReference type="AlphaFoldDB" id="A0A369WEQ7"/>
<evidence type="ECO:0000313" key="7">
    <source>
        <dbReference type="Proteomes" id="UP000253769"/>
    </source>
</evidence>
<evidence type="ECO:0000313" key="6">
    <source>
        <dbReference type="EMBL" id="RDE19831.1"/>
    </source>
</evidence>
<comment type="caution">
    <text evidence="6">The sequence shown here is derived from an EMBL/GenBank/DDBJ whole genome shotgun (WGS) entry which is preliminary data.</text>
</comment>
<organism evidence="6 7">
    <name type="scientific">Motiliproteus coralliicola</name>
    <dbReference type="NCBI Taxonomy" id="2283196"/>
    <lineage>
        <taxon>Bacteria</taxon>
        <taxon>Pseudomonadati</taxon>
        <taxon>Pseudomonadota</taxon>
        <taxon>Gammaproteobacteria</taxon>
        <taxon>Oceanospirillales</taxon>
        <taxon>Oceanospirillaceae</taxon>
        <taxon>Motiliproteus</taxon>
    </lineage>
</organism>
<dbReference type="SUPFAM" id="SSF46785">
    <property type="entry name" value="Winged helix' DNA-binding domain"/>
    <property type="match status" value="1"/>
</dbReference>
<evidence type="ECO:0000259" key="5">
    <source>
        <dbReference type="PROSITE" id="PS50931"/>
    </source>
</evidence>
<dbReference type="GO" id="GO:0000976">
    <property type="term" value="F:transcription cis-regulatory region binding"/>
    <property type="evidence" value="ECO:0007669"/>
    <property type="project" value="TreeGrafter"/>
</dbReference>
<dbReference type="RefSeq" id="WP_114696177.1">
    <property type="nucleotide sequence ID" value="NZ_QQOH01000003.1"/>
</dbReference>
<keyword evidence="4" id="KW-0804">Transcription</keyword>
<dbReference type="Proteomes" id="UP000253769">
    <property type="component" value="Unassembled WGS sequence"/>
</dbReference>
<gene>
    <name evidence="6" type="ORF">DV711_13245</name>
</gene>
<dbReference type="PRINTS" id="PR00039">
    <property type="entry name" value="HTHLYSR"/>
</dbReference>
<evidence type="ECO:0000256" key="2">
    <source>
        <dbReference type="ARBA" id="ARBA00023015"/>
    </source>
</evidence>
<evidence type="ECO:0000256" key="1">
    <source>
        <dbReference type="ARBA" id="ARBA00009437"/>
    </source>
</evidence>
<dbReference type="Pfam" id="PF03466">
    <property type="entry name" value="LysR_substrate"/>
    <property type="match status" value="1"/>
</dbReference>
<reference evidence="6 7" key="1">
    <citation type="submission" date="2018-07" db="EMBL/GenBank/DDBJ databases">
        <title>Motiliproteus coralliicola sp. nov., a bacterium isolated from Coral.</title>
        <authorList>
            <person name="Wang G."/>
        </authorList>
    </citation>
    <scope>NUCLEOTIDE SEQUENCE [LARGE SCALE GENOMIC DNA]</scope>
    <source>
        <strain evidence="6 7">C34</strain>
    </source>
</reference>
<dbReference type="CDD" id="cd05466">
    <property type="entry name" value="PBP2_LTTR_substrate"/>
    <property type="match status" value="1"/>
</dbReference>
<dbReference type="InterPro" id="IPR036388">
    <property type="entry name" value="WH-like_DNA-bd_sf"/>
</dbReference>
<dbReference type="InterPro" id="IPR036390">
    <property type="entry name" value="WH_DNA-bd_sf"/>
</dbReference>
<dbReference type="EMBL" id="QQOH01000003">
    <property type="protein sequence ID" value="RDE19831.1"/>
    <property type="molecule type" value="Genomic_DNA"/>
</dbReference>
<proteinExistence type="inferred from homology"/>